<dbReference type="InterPro" id="IPR039883">
    <property type="entry name" value="Fcf2/DNTTIP2"/>
</dbReference>
<evidence type="ECO:0000313" key="4">
    <source>
        <dbReference type="EMBL" id="KAF1985922.1"/>
    </source>
</evidence>
<dbReference type="Proteomes" id="UP000800041">
    <property type="component" value="Unassembled WGS sequence"/>
</dbReference>
<reference evidence="4" key="1">
    <citation type="journal article" date="2020" name="Stud. Mycol.">
        <title>101 Dothideomycetes genomes: a test case for predicting lifestyles and emergence of pathogens.</title>
        <authorList>
            <person name="Haridas S."/>
            <person name="Albert R."/>
            <person name="Binder M."/>
            <person name="Bloem J."/>
            <person name="Labutti K."/>
            <person name="Salamov A."/>
            <person name="Andreopoulos B."/>
            <person name="Baker S."/>
            <person name="Barry K."/>
            <person name="Bills G."/>
            <person name="Bluhm B."/>
            <person name="Cannon C."/>
            <person name="Castanera R."/>
            <person name="Culley D."/>
            <person name="Daum C."/>
            <person name="Ezra D."/>
            <person name="Gonzalez J."/>
            <person name="Henrissat B."/>
            <person name="Kuo A."/>
            <person name="Liang C."/>
            <person name="Lipzen A."/>
            <person name="Lutzoni F."/>
            <person name="Magnuson J."/>
            <person name="Mondo S."/>
            <person name="Nolan M."/>
            <person name="Ohm R."/>
            <person name="Pangilinan J."/>
            <person name="Park H.-J."/>
            <person name="Ramirez L."/>
            <person name="Alfaro M."/>
            <person name="Sun H."/>
            <person name="Tritt A."/>
            <person name="Yoshinaga Y."/>
            <person name="Zwiers L.-H."/>
            <person name="Turgeon B."/>
            <person name="Goodwin S."/>
            <person name="Spatafora J."/>
            <person name="Crous P."/>
            <person name="Grigoriev I."/>
        </authorList>
    </citation>
    <scope>NUCLEOTIDE SEQUENCE</scope>
    <source>
        <strain evidence="4">CBS 113979</strain>
    </source>
</reference>
<proteinExistence type="predicted"/>
<evidence type="ECO:0000313" key="5">
    <source>
        <dbReference type="Proteomes" id="UP000800041"/>
    </source>
</evidence>
<evidence type="ECO:0000256" key="2">
    <source>
        <dbReference type="ARBA" id="ARBA00023242"/>
    </source>
</evidence>
<dbReference type="PANTHER" id="PTHR21686">
    <property type="entry name" value="DEOXYNUCLEOTIDYLTRANSFERASE TERMINAL-INTERACTING PROTEIN 2"/>
    <property type="match status" value="1"/>
</dbReference>
<dbReference type="AlphaFoldDB" id="A0A6G1GYN8"/>
<dbReference type="GO" id="GO:0003723">
    <property type="term" value="F:RNA binding"/>
    <property type="evidence" value="ECO:0007669"/>
    <property type="project" value="TreeGrafter"/>
</dbReference>
<dbReference type="Pfam" id="PF08698">
    <property type="entry name" value="Fcf2"/>
    <property type="match status" value="1"/>
</dbReference>
<evidence type="ECO:0000256" key="1">
    <source>
        <dbReference type="ARBA" id="ARBA00004604"/>
    </source>
</evidence>
<sequence>MAVPTQQSVGLHAHDADTFYDSDDLSDEQIQTLLQEAETRIREKQTAAENHSAAAIRIPKLKAGELAKPYVTKNGEVAIADQTRLLDNEQRLLSNKPRRVEDPVVVQQKKIAEKKATAGADWFNLPKTELTPEFKRDFQLMKMRAALDPHRHYKKENAKAVPPPFAQVGTIIEGSTEYFSARVHNKDRKRTFVDEVLASENSTGRLKRKYAEIQATKTSGKKAHYKALMAKRQKKKW</sequence>
<dbReference type="GO" id="GO:0005730">
    <property type="term" value="C:nucleolus"/>
    <property type="evidence" value="ECO:0007669"/>
    <property type="project" value="UniProtKB-SubCell"/>
</dbReference>
<dbReference type="GO" id="GO:0006396">
    <property type="term" value="P:RNA processing"/>
    <property type="evidence" value="ECO:0007669"/>
    <property type="project" value="TreeGrafter"/>
</dbReference>
<dbReference type="InterPro" id="IPR014810">
    <property type="entry name" value="Fcf2_C"/>
</dbReference>
<gene>
    <name evidence="4" type="ORF">K402DRAFT_333278</name>
</gene>
<protein>
    <submittedName>
        <fullName evidence="4">Fcf2-domain-containing protein</fullName>
    </submittedName>
</protein>
<feature type="domain" description="Fcf2 pre-rRNA processing C-terminal" evidence="3">
    <location>
        <begin position="114"/>
        <end position="209"/>
    </location>
</feature>
<name>A0A6G1GYN8_9PEZI</name>
<dbReference type="PANTHER" id="PTHR21686:SF12">
    <property type="entry name" value="DEOXYNUCLEOTIDYLTRANSFERASE TERMINAL-INTERACTING PROTEIN 2"/>
    <property type="match status" value="1"/>
</dbReference>
<dbReference type="OrthoDB" id="427886at2759"/>
<evidence type="ECO:0000259" key="3">
    <source>
        <dbReference type="Pfam" id="PF08698"/>
    </source>
</evidence>
<dbReference type="EMBL" id="ML977159">
    <property type="protein sequence ID" value="KAF1985922.1"/>
    <property type="molecule type" value="Genomic_DNA"/>
</dbReference>
<keyword evidence="5" id="KW-1185">Reference proteome</keyword>
<organism evidence="4 5">
    <name type="scientific">Aulographum hederae CBS 113979</name>
    <dbReference type="NCBI Taxonomy" id="1176131"/>
    <lineage>
        <taxon>Eukaryota</taxon>
        <taxon>Fungi</taxon>
        <taxon>Dikarya</taxon>
        <taxon>Ascomycota</taxon>
        <taxon>Pezizomycotina</taxon>
        <taxon>Dothideomycetes</taxon>
        <taxon>Pleosporomycetidae</taxon>
        <taxon>Aulographales</taxon>
        <taxon>Aulographaceae</taxon>
    </lineage>
</organism>
<accession>A0A6G1GYN8</accession>
<keyword evidence="2" id="KW-0539">Nucleus</keyword>
<comment type="subcellular location">
    <subcellularLocation>
        <location evidence="1">Nucleus</location>
        <location evidence="1">Nucleolus</location>
    </subcellularLocation>
</comment>